<proteinExistence type="predicted"/>
<sequence>MFHTFSVHKSVDALKVLATGVVSSLLAVQLAPTIALQVEQPIPQLADSSSPNPTVVTQQDNQPTLWLVAAAVGGVAIGVALKERGNRQGSTTDSGSFTGQKAGVISFDQASRKLQRRLLTLLHDDREAAKRLFTQAQFKFPNKTADWYADKVIYDLERDRGGL</sequence>
<accession>A0A1U7H0N0</accession>
<dbReference type="Proteomes" id="UP000186391">
    <property type="component" value="Unassembled WGS sequence"/>
</dbReference>
<dbReference type="OrthoDB" id="5521818at2"/>
<evidence type="ECO:0000313" key="3">
    <source>
        <dbReference type="Proteomes" id="UP000186391"/>
    </source>
</evidence>
<name>A0A1U7H0N0_9CYAN</name>
<dbReference type="EMBL" id="MRCA01000004">
    <property type="protein sequence ID" value="OKH14396.1"/>
    <property type="molecule type" value="Genomic_DNA"/>
</dbReference>
<keyword evidence="1" id="KW-1133">Transmembrane helix</keyword>
<comment type="caution">
    <text evidence="2">The sequence shown here is derived from an EMBL/GenBank/DDBJ whole genome shotgun (WGS) entry which is preliminary data.</text>
</comment>
<keyword evidence="1" id="KW-0812">Transmembrane</keyword>
<dbReference type="AlphaFoldDB" id="A0A1U7H0N0"/>
<feature type="transmembrane region" description="Helical" evidence="1">
    <location>
        <begin position="64"/>
        <end position="81"/>
    </location>
</feature>
<keyword evidence="3" id="KW-1185">Reference proteome</keyword>
<keyword evidence="1" id="KW-0472">Membrane</keyword>
<protein>
    <submittedName>
        <fullName evidence="2">Uncharacterized protein</fullName>
    </submittedName>
</protein>
<reference evidence="2 3" key="1">
    <citation type="submission" date="2016-11" db="EMBL/GenBank/DDBJ databases">
        <title>Draft Genome Sequences of Nine Cyanobacterial Strains from Diverse Habitats.</title>
        <authorList>
            <person name="Zhu T."/>
            <person name="Hou S."/>
            <person name="Lu X."/>
            <person name="Hess W.R."/>
        </authorList>
    </citation>
    <scope>NUCLEOTIDE SEQUENCE [LARGE SCALE GENOMIC DNA]</scope>
    <source>
        <strain evidence="2 3">NIES-592</strain>
    </source>
</reference>
<evidence type="ECO:0000256" key="1">
    <source>
        <dbReference type="SAM" id="Phobius"/>
    </source>
</evidence>
<gene>
    <name evidence="2" type="ORF">NIES592_10045</name>
</gene>
<organism evidence="2 3">
    <name type="scientific">Fischerella major NIES-592</name>
    <dbReference type="NCBI Taxonomy" id="210994"/>
    <lineage>
        <taxon>Bacteria</taxon>
        <taxon>Bacillati</taxon>
        <taxon>Cyanobacteriota</taxon>
        <taxon>Cyanophyceae</taxon>
        <taxon>Nostocales</taxon>
        <taxon>Hapalosiphonaceae</taxon>
        <taxon>Fischerella</taxon>
    </lineage>
</organism>
<evidence type="ECO:0000313" key="2">
    <source>
        <dbReference type="EMBL" id="OKH14396.1"/>
    </source>
</evidence>
<dbReference type="RefSeq" id="WP_073555667.1">
    <property type="nucleotide sequence ID" value="NZ_MRCA01000004.1"/>
</dbReference>